<sequence length="351" mass="36736">MWTVVLSKIPSLLARSGLGDGESVSVSPIINCVEGAVIAVQVWKTAGMRAQIENVSGKIVDLADGDIIPVVLGMRRAFQGYCGDIPDTLNNGDTVSCISKSGIVGVNVSVSGGKDDPVPMAVLGSIQKDGAAMNIKHYSIPRQQSLHHSAPIFAVAGSATNTGKTTTAVKLISHFKAKGLRVGAAKLAGAAFMGELRSLITAGAAPVMSFADGGLPTTCIDPKEVVEVAMGVLNQVNQAGVDVIVVEIGTSLLGFYNVLPILDSQDFKKHLAALFITATDPVSAWGGKRMMEEHGHHVALITGPVVNNASFLRFVETTLGLPAESNVGDMSKLFRLADSILERITLNLELL</sequence>
<organism evidence="1 2">
    <name type="scientific">Aspergillus avenaceus</name>
    <dbReference type="NCBI Taxonomy" id="36643"/>
    <lineage>
        <taxon>Eukaryota</taxon>
        <taxon>Fungi</taxon>
        <taxon>Dikarya</taxon>
        <taxon>Ascomycota</taxon>
        <taxon>Pezizomycotina</taxon>
        <taxon>Eurotiomycetes</taxon>
        <taxon>Eurotiomycetidae</taxon>
        <taxon>Eurotiales</taxon>
        <taxon>Aspergillaceae</taxon>
        <taxon>Aspergillus</taxon>
        <taxon>Aspergillus subgen. Circumdati</taxon>
    </lineage>
</organism>
<keyword evidence="2" id="KW-1185">Reference proteome</keyword>
<evidence type="ECO:0000313" key="1">
    <source>
        <dbReference type="EMBL" id="KAE8149165.1"/>
    </source>
</evidence>
<dbReference type="EMBL" id="ML742132">
    <property type="protein sequence ID" value="KAE8149165.1"/>
    <property type="molecule type" value="Genomic_DNA"/>
</dbReference>
<proteinExistence type="predicted"/>
<reference evidence="1 2" key="1">
    <citation type="submission" date="2019-04" db="EMBL/GenBank/DDBJ databases">
        <title>Friends and foes A comparative genomics study of 23 Aspergillus species from section Flavi.</title>
        <authorList>
            <consortium name="DOE Joint Genome Institute"/>
            <person name="Kjaerbolling I."/>
            <person name="Vesth T."/>
            <person name="Frisvad J.C."/>
            <person name="Nybo J.L."/>
            <person name="Theobald S."/>
            <person name="Kildgaard S."/>
            <person name="Isbrandt T."/>
            <person name="Kuo A."/>
            <person name="Sato A."/>
            <person name="Lyhne E.K."/>
            <person name="Kogle M.E."/>
            <person name="Wiebenga A."/>
            <person name="Kun R.S."/>
            <person name="Lubbers R.J."/>
            <person name="Makela M.R."/>
            <person name="Barry K."/>
            <person name="Chovatia M."/>
            <person name="Clum A."/>
            <person name="Daum C."/>
            <person name="Haridas S."/>
            <person name="He G."/>
            <person name="LaButti K."/>
            <person name="Lipzen A."/>
            <person name="Mondo S."/>
            <person name="Riley R."/>
            <person name="Salamov A."/>
            <person name="Simmons B.A."/>
            <person name="Magnuson J.K."/>
            <person name="Henrissat B."/>
            <person name="Mortensen U.H."/>
            <person name="Larsen T.O."/>
            <person name="Devries R.P."/>
            <person name="Grigoriev I.V."/>
            <person name="Machida M."/>
            <person name="Baker S.E."/>
            <person name="Andersen M.R."/>
        </authorList>
    </citation>
    <scope>NUCLEOTIDE SEQUENCE [LARGE SCALE GENOMIC DNA]</scope>
    <source>
        <strain evidence="1 2">IBT 18842</strain>
    </source>
</reference>
<gene>
    <name evidence="1" type="ORF">BDV25DRAFT_141057</name>
</gene>
<dbReference type="Gene3D" id="3.40.50.300">
    <property type="entry name" value="P-loop containing nucleotide triphosphate hydrolases"/>
    <property type="match status" value="1"/>
</dbReference>
<evidence type="ECO:0000313" key="2">
    <source>
        <dbReference type="Proteomes" id="UP000325780"/>
    </source>
</evidence>
<dbReference type="SUPFAM" id="SSF52540">
    <property type="entry name" value="P-loop containing nucleoside triphosphate hydrolases"/>
    <property type="match status" value="1"/>
</dbReference>
<dbReference type="OrthoDB" id="5369299at2759"/>
<name>A0A5N6TS45_ASPAV</name>
<dbReference type="InterPro" id="IPR027417">
    <property type="entry name" value="P-loop_NTPase"/>
</dbReference>
<evidence type="ECO:0008006" key="3">
    <source>
        <dbReference type="Google" id="ProtNLM"/>
    </source>
</evidence>
<dbReference type="AlphaFoldDB" id="A0A5N6TS45"/>
<accession>A0A5N6TS45</accession>
<dbReference type="Proteomes" id="UP000325780">
    <property type="component" value="Unassembled WGS sequence"/>
</dbReference>
<protein>
    <recommendedName>
        <fullName evidence="3">P-loop containing nucleoside triphosphate hydrolase protein</fullName>
    </recommendedName>
</protein>